<keyword evidence="1" id="KW-1133">Transmembrane helix</keyword>
<keyword evidence="1" id="KW-0812">Transmembrane</keyword>
<keyword evidence="3" id="KW-1185">Reference proteome</keyword>
<dbReference type="EMBL" id="JAUHPW010000010">
    <property type="protein sequence ID" value="MDN4476689.1"/>
    <property type="molecule type" value="Genomic_DNA"/>
</dbReference>
<accession>A0ABT8GDE1</accession>
<feature type="transmembrane region" description="Helical" evidence="1">
    <location>
        <begin position="35"/>
        <end position="56"/>
    </location>
</feature>
<feature type="transmembrane region" description="Helical" evidence="1">
    <location>
        <begin position="160"/>
        <end position="182"/>
    </location>
</feature>
<evidence type="ECO:0000256" key="1">
    <source>
        <dbReference type="SAM" id="Phobius"/>
    </source>
</evidence>
<sequence length="253" mass="27723">MAAVADTARPEALVPAGRRIWNVVRLHAANPWPSLILPWIVLVSIHALTWTIWAIISHYAGPGIEEDAFRYAGGVSWLVIYMMIIAIQAMNAGFRFALGFSSTRREYYLGTVAFFAIMAVVFGLGLGLLALVERATGGWGLNGSFYAPAYLYDEPFGVVAFHYFALYLLFTSMGAMIGALFVRWKAYGLYLYFGALALALVALVWWLLDAGWGPVADFFTGNPLAVVMAWTLPVSLAFGVLGWAVLRRAPARG</sequence>
<evidence type="ECO:0000313" key="3">
    <source>
        <dbReference type="Proteomes" id="UP001172728"/>
    </source>
</evidence>
<comment type="caution">
    <text evidence="2">The sequence shown here is derived from an EMBL/GenBank/DDBJ whole genome shotgun (WGS) entry which is preliminary data.</text>
</comment>
<gene>
    <name evidence="2" type="ORF">QQX09_12575</name>
</gene>
<feature type="transmembrane region" description="Helical" evidence="1">
    <location>
        <begin position="189"/>
        <end position="208"/>
    </location>
</feature>
<reference evidence="2" key="1">
    <citation type="submission" date="2023-06" db="EMBL/GenBank/DDBJ databases">
        <title>Sysu t00192.</title>
        <authorList>
            <person name="Gao L."/>
            <person name="Fang B.-Z."/>
            <person name="Li W.-J."/>
        </authorList>
    </citation>
    <scope>NUCLEOTIDE SEQUENCE</scope>
    <source>
        <strain evidence="2">SYSU T00192</strain>
    </source>
</reference>
<name>A0ABT8GDE1_9MICO</name>
<protein>
    <recommendedName>
        <fullName evidence="4">ABC transporter permease</fullName>
    </recommendedName>
</protein>
<dbReference type="RefSeq" id="WP_301135281.1">
    <property type="nucleotide sequence ID" value="NZ_JAUHPW010000010.1"/>
</dbReference>
<evidence type="ECO:0008006" key="4">
    <source>
        <dbReference type="Google" id="ProtNLM"/>
    </source>
</evidence>
<organism evidence="2 3">
    <name type="scientific">Demequina litoralis</name>
    <dbReference type="NCBI Taxonomy" id="3051660"/>
    <lineage>
        <taxon>Bacteria</taxon>
        <taxon>Bacillati</taxon>
        <taxon>Actinomycetota</taxon>
        <taxon>Actinomycetes</taxon>
        <taxon>Micrococcales</taxon>
        <taxon>Demequinaceae</taxon>
        <taxon>Demequina</taxon>
    </lineage>
</organism>
<feature type="transmembrane region" description="Helical" evidence="1">
    <location>
        <begin position="68"/>
        <end position="87"/>
    </location>
</feature>
<proteinExistence type="predicted"/>
<feature type="transmembrane region" description="Helical" evidence="1">
    <location>
        <begin position="107"/>
        <end position="132"/>
    </location>
</feature>
<evidence type="ECO:0000313" key="2">
    <source>
        <dbReference type="EMBL" id="MDN4476689.1"/>
    </source>
</evidence>
<keyword evidence="1" id="KW-0472">Membrane</keyword>
<feature type="transmembrane region" description="Helical" evidence="1">
    <location>
        <begin position="228"/>
        <end position="246"/>
    </location>
</feature>
<dbReference type="Proteomes" id="UP001172728">
    <property type="component" value="Unassembled WGS sequence"/>
</dbReference>